<feature type="transmembrane region" description="Helical" evidence="1">
    <location>
        <begin position="79"/>
        <end position="101"/>
    </location>
</feature>
<dbReference type="AlphaFoldDB" id="A0AAF3J519"/>
<evidence type="ECO:0000313" key="3">
    <source>
        <dbReference type="WBParaSite" id="MBELARI_LOCUS16652"/>
    </source>
</evidence>
<feature type="transmembrane region" description="Helical" evidence="1">
    <location>
        <begin position="138"/>
        <end position="158"/>
    </location>
</feature>
<name>A0AAF3J519_9BILA</name>
<feature type="transmembrane region" description="Helical" evidence="1">
    <location>
        <begin position="12"/>
        <end position="36"/>
    </location>
</feature>
<keyword evidence="1" id="KW-0472">Membrane</keyword>
<feature type="transmembrane region" description="Helical" evidence="1">
    <location>
        <begin position="108"/>
        <end position="126"/>
    </location>
</feature>
<reference evidence="3" key="1">
    <citation type="submission" date="2024-02" db="UniProtKB">
        <authorList>
            <consortium name="WormBaseParasite"/>
        </authorList>
    </citation>
    <scope>IDENTIFICATION</scope>
</reference>
<accession>A0AAF3J519</accession>
<proteinExistence type="predicted"/>
<organism evidence="2 3">
    <name type="scientific">Mesorhabditis belari</name>
    <dbReference type="NCBI Taxonomy" id="2138241"/>
    <lineage>
        <taxon>Eukaryota</taxon>
        <taxon>Metazoa</taxon>
        <taxon>Ecdysozoa</taxon>
        <taxon>Nematoda</taxon>
        <taxon>Chromadorea</taxon>
        <taxon>Rhabditida</taxon>
        <taxon>Rhabditina</taxon>
        <taxon>Rhabditomorpha</taxon>
        <taxon>Rhabditoidea</taxon>
        <taxon>Rhabditidae</taxon>
        <taxon>Mesorhabditinae</taxon>
        <taxon>Mesorhabditis</taxon>
    </lineage>
</organism>
<protein>
    <submittedName>
        <fullName evidence="3">Uncharacterized protein</fullName>
    </submittedName>
</protein>
<keyword evidence="1" id="KW-1133">Transmembrane helix</keyword>
<sequence>MNFNLSTDRLLVICSYILMGCTFCGQVFISICMVRQSLEFRSMMKSREEAEEKETKETDEDQAEEDFYLHVPLALLMTMWGMALITIGIHLISIVLTILGFRRRVRSMAYCYFIFLTFQFMMWFDITTNGVFLKIPTFFWGGSLTLITSILSFFFWYWRAMRTFIPLFPDPQRPRFPFM</sequence>
<keyword evidence="1" id="KW-0812">Transmembrane</keyword>
<dbReference type="Proteomes" id="UP000887575">
    <property type="component" value="Unassembled WGS sequence"/>
</dbReference>
<evidence type="ECO:0000313" key="2">
    <source>
        <dbReference type="Proteomes" id="UP000887575"/>
    </source>
</evidence>
<evidence type="ECO:0000256" key="1">
    <source>
        <dbReference type="SAM" id="Phobius"/>
    </source>
</evidence>
<keyword evidence="2" id="KW-1185">Reference proteome</keyword>
<dbReference type="WBParaSite" id="MBELARI_LOCUS16652">
    <property type="protein sequence ID" value="MBELARI_LOCUS16652"/>
    <property type="gene ID" value="MBELARI_LOCUS16652"/>
</dbReference>